<sequence length="535" mass="58756">MSGGIGLAAGGEFSETHWNSFRYLNLYRFVLAGLLFVASVGVAPENSFFLAEFSRLHISVSALYLLLTGIAVMPLHRYRHHFNLQLSAYTLLDIGVFTALMYAGGGSRSGFGALLLVSLAGAGLVGQGRLVLFYAAVATIAILVTEVFWALRSGFEHPAFMQAGLLSIGFFATAISARLLAKRVLANEELAKQRGIALANQTLVSQRVIEEMQDGVLLVSQEARVLQHNPRAERMLGLRAVADGPLATYSTELAESFAAWQSGGAAEPEPFQIAASGLTLRARFVVTESSDRAVLVFLEDMGRVQERAQQLKLAALGRLTANIAHEIRNPLSAISHAGELLLEERRGETQERLVRIVRDNTLRLDRIVRDVLELGRRDRVHRESVDMAVFLPVFLEEFCVKEKLDGSIVRTEITDAGGILFDRSHLHQVLWNMLGNALRHSRREAGSVILRVSQGRRANAAILEIHVIDDGEGVADDLREHIFEPFFTTHSRGTGLGLYIARELCEANRARLELLGNLPGAHFCIKGEMIGDSQS</sequence>
<dbReference type="EMBL" id="JADJUC010000005">
    <property type="protein sequence ID" value="MBK8523849.1"/>
    <property type="molecule type" value="Genomic_DNA"/>
</dbReference>
<feature type="transmembrane region" description="Helical" evidence="4">
    <location>
        <begin position="82"/>
        <end position="103"/>
    </location>
</feature>
<organism evidence="6 7">
    <name type="scientific">Candidatus Proximibacter danicus</name>
    <dbReference type="NCBI Taxonomy" id="2954365"/>
    <lineage>
        <taxon>Bacteria</taxon>
        <taxon>Pseudomonadati</taxon>
        <taxon>Pseudomonadota</taxon>
        <taxon>Betaproteobacteria</taxon>
        <taxon>Candidatus Proximibacter</taxon>
    </lineage>
</organism>
<protein>
    <recommendedName>
        <fullName evidence="2">histidine kinase</fullName>
        <ecNumber evidence="2">2.7.13.3</ecNumber>
    </recommendedName>
</protein>
<evidence type="ECO:0000256" key="2">
    <source>
        <dbReference type="ARBA" id="ARBA00012438"/>
    </source>
</evidence>
<dbReference type="GO" id="GO:0000155">
    <property type="term" value="F:phosphorelay sensor kinase activity"/>
    <property type="evidence" value="ECO:0007669"/>
    <property type="project" value="InterPro"/>
</dbReference>
<dbReference type="PANTHER" id="PTHR43065">
    <property type="entry name" value="SENSOR HISTIDINE KINASE"/>
    <property type="match status" value="1"/>
</dbReference>
<dbReference type="CDD" id="cd00075">
    <property type="entry name" value="HATPase"/>
    <property type="match status" value="1"/>
</dbReference>
<evidence type="ECO:0000256" key="3">
    <source>
        <dbReference type="ARBA" id="ARBA00022553"/>
    </source>
</evidence>
<keyword evidence="4" id="KW-1133">Transmembrane helix</keyword>
<dbReference type="PROSITE" id="PS50109">
    <property type="entry name" value="HIS_KIN"/>
    <property type="match status" value="1"/>
</dbReference>
<dbReference type="InterPro" id="IPR005467">
    <property type="entry name" value="His_kinase_dom"/>
</dbReference>
<dbReference type="AlphaFoldDB" id="A0A9D7JZX1"/>
<keyword evidence="4" id="KW-0472">Membrane</keyword>
<dbReference type="Pfam" id="PF00512">
    <property type="entry name" value="HisKA"/>
    <property type="match status" value="1"/>
</dbReference>
<keyword evidence="3" id="KW-0597">Phosphoprotein</keyword>
<dbReference type="EC" id="2.7.13.3" evidence="2"/>
<dbReference type="Gene3D" id="3.30.450.20">
    <property type="entry name" value="PAS domain"/>
    <property type="match status" value="1"/>
</dbReference>
<dbReference type="Proteomes" id="UP000886689">
    <property type="component" value="Unassembled WGS sequence"/>
</dbReference>
<feature type="domain" description="Histidine kinase" evidence="5">
    <location>
        <begin position="322"/>
        <end position="531"/>
    </location>
</feature>
<feature type="transmembrane region" description="Helical" evidence="4">
    <location>
        <begin position="26"/>
        <end position="44"/>
    </location>
</feature>
<dbReference type="InterPro" id="IPR036097">
    <property type="entry name" value="HisK_dim/P_sf"/>
</dbReference>
<evidence type="ECO:0000256" key="1">
    <source>
        <dbReference type="ARBA" id="ARBA00000085"/>
    </source>
</evidence>
<proteinExistence type="predicted"/>
<name>A0A9D7JZX1_9PROT</name>
<feature type="transmembrane region" description="Helical" evidence="4">
    <location>
        <begin position="56"/>
        <end position="75"/>
    </location>
</feature>
<evidence type="ECO:0000259" key="5">
    <source>
        <dbReference type="PROSITE" id="PS50109"/>
    </source>
</evidence>
<dbReference type="PANTHER" id="PTHR43065:SF52">
    <property type="entry name" value="SENSOR PROTEIN KINASE PILS"/>
    <property type="match status" value="1"/>
</dbReference>
<feature type="transmembrane region" description="Helical" evidence="4">
    <location>
        <begin position="132"/>
        <end position="151"/>
    </location>
</feature>
<feature type="transmembrane region" description="Helical" evidence="4">
    <location>
        <begin position="163"/>
        <end position="181"/>
    </location>
</feature>
<accession>A0A9D7JZX1</accession>
<gene>
    <name evidence="6" type="ORF">IPL58_06840</name>
</gene>
<dbReference type="Pfam" id="PF25323">
    <property type="entry name" value="6TM_PilS"/>
    <property type="match status" value="1"/>
</dbReference>
<dbReference type="InterPro" id="IPR003661">
    <property type="entry name" value="HisK_dim/P_dom"/>
</dbReference>
<dbReference type="SUPFAM" id="SSF55874">
    <property type="entry name" value="ATPase domain of HSP90 chaperone/DNA topoisomerase II/histidine kinase"/>
    <property type="match status" value="1"/>
</dbReference>
<evidence type="ECO:0000313" key="6">
    <source>
        <dbReference type="EMBL" id="MBK8523849.1"/>
    </source>
</evidence>
<dbReference type="Gene3D" id="1.10.287.130">
    <property type="match status" value="1"/>
</dbReference>
<reference evidence="6" key="1">
    <citation type="submission" date="2020-10" db="EMBL/GenBank/DDBJ databases">
        <title>Connecting structure to function with the recovery of over 1000 high-quality activated sludge metagenome-assembled genomes encoding full-length rRNA genes using long-read sequencing.</title>
        <authorList>
            <person name="Singleton C.M."/>
            <person name="Petriglieri F."/>
            <person name="Kristensen J.M."/>
            <person name="Kirkegaard R.H."/>
            <person name="Michaelsen T.Y."/>
            <person name="Andersen M.H."/>
            <person name="Karst S.M."/>
            <person name="Dueholm M.S."/>
            <person name="Nielsen P.H."/>
            <person name="Albertsen M."/>
        </authorList>
    </citation>
    <scope>NUCLEOTIDE SEQUENCE</scope>
    <source>
        <strain evidence="6">Hirt_18-Q3-R61-65_BATAC.395</strain>
    </source>
</reference>
<comment type="catalytic activity">
    <reaction evidence="1">
        <text>ATP + protein L-histidine = ADP + protein N-phospho-L-histidine.</text>
        <dbReference type="EC" id="2.7.13.3"/>
    </reaction>
</comment>
<dbReference type="CDD" id="cd00082">
    <property type="entry name" value="HisKA"/>
    <property type="match status" value="1"/>
</dbReference>
<dbReference type="Pfam" id="PF02518">
    <property type="entry name" value="HATPase_c"/>
    <property type="match status" value="1"/>
</dbReference>
<dbReference type="InterPro" id="IPR000014">
    <property type="entry name" value="PAS"/>
</dbReference>
<evidence type="ECO:0000313" key="7">
    <source>
        <dbReference type="Proteomes" id="UP000886689"/>
    </source>
</evidence>
<dbReference type="SUPFAM" id="SSF47384">
    <property type="entry name" value="Homodimeric domain of signal transducing histidine kinase"/>
    <property type="match status" value="1"/>
</dbReference>
<dbReference type="Pfam" id="PF13188">
    <property type="entry name" value="PAS_8"/>
    <property type="match status" value="1"/>
</dbReference>
<keyword evidence="4" id="KW-0812">Transmembrane</keyword>
<comment type="caution">
    <text evidence="6">The sequence shown here is derived from an EMBL/GenBank/DDBJ whole genome shotgun (WGS) entry which is preliminary data.</text>
</comment>
<dbReference type="Gene3D" id="3.30.565.10">
    <property type="entry name" value="Histidine kinase-like ATPase, C-terminal domain"/>
    <property type="match status" value="1"/>
</dbReference>
<dbReference type="SMART" id="SM00387">
    <property type="entry name" value="HATPase_c"/>
    <property type="match status" value="1"/>
</dbReference>
<dbReference type="InterPro" id="IPR036890">
    <property type="entry name" value="HATPase_C_sf"/>
</dbReference>
<dbReference type="PRINTS" id="PR00344">
    <property type="entry name" value="BCTRLSENSOR"/>
</dbReference>
<feature type="transmembrane region" description="Helical" evidence="4">
    <location>
        <begin position="109"/>
        <end position="125"/>
    </location>
</feature>
<dbReference type="SMART" id="SM00388">
    <property type="entry name" value="HisKA"/>
    <property type="match status" value="1"/>
</dbReference>
<evidence type="ECO:0000256" key="4">
    <source>
        <dbReference type="SAM" id="Phobius"/>
    </source>
</evidence>
<dbReference type="InterPro" id="IPR004358">
    <property type="entry name" value="Sig_transdc_His_kin-like_C"/>
</dbReference>
<dbReference type="InterPro" id="IPR003594">
    <property type="entry name" value="HATPase_dom"/>
</dbReference>